<dbReference type="Gene3D" id="3.30.70.360">
    <property type="match status" value="1"/>
</dbReference>
<protein>
    <recommendedName>
        <fullName evidence="8">Peptidase M20 dimerisation domain-containing protein</fullName>
    </recommendedName>
</protein>
<dbReference type="InterPro" id="IPR044757">
    <property type="entry name" value="ILR1-like_Hyd"/>
</dbReference>
<dbReference type="GO" id="GO:0010179">
    <property type="term" value="F:IAA-Ala conjugate hydrolase activity"/>
    <property type="evidence" value="ECO:0007669"/>
    <property type="project" value="TreeGrafter"/>
</dbReference>
<dbReference type="InterPro" id="IPR017439">
    <property type="entry name" value="Amidohydrolase"/>
</dbReference>
<evidence type="ECO:0000256" key="1">
    <source>
        <dbReference type="ARBA" id="ARBA00006153"/>
    </source>
</evidence>
<reference evidence="6 7" key="1">
    <citation type="submission" date="2024-01" db="EMBL/GenBank/DDBJ databases">
        <title>The genomes of 5 underutilized Papilionoideae crops provide insights into root nodulation and disease resistanc.</title>
        <authorList>
            <person name="Jiang F."/>
        </authorList>
    </citation>
    <scope>NUCLEOTIDE SEQUENCE [LARGE SCALE GENOMIC DNA]</scope>
    <source>
        <strain evidence="6">LVBAO_FW01</strain>
        <tissue evidence="6">Leaves</tissue>
    </source>
</reference>
<dbReference type="Gene3D" id="3.40.630.10">
    <property type="entry name" value="Zn peptidases"/>
    <property type="match status" value="1"/>
</dbReference>
<keyword evidence="2 5" id="KW-0732">Signal</keyword>
<feature type="signal peptide" evidence="5">
    <location>
        <begin position="1"/>
        <end position="19"/>
    </location>
</feature>
<dbReference type="EMBL" id="JAYMYQ010000001">
    <property type="protein sequence ID" value="KAK7362027.1"/>
    <property type="molecule type" value="Genomic_DNA"/>
</dbReference>
<dbReference type="NCBIfam" id="TIGR01891">
    <property type="entry name" value="amidohydrolases"/>
    <property type="match status" value="1"/>
</dbReference>
<evidence type="ECO:0008006" key="8">
    <source>
        <dbReference type="Google" id="ProtNLM"/>
    </source>
</evidence>
<keyword evidence="7" id="KW-1185">Reference proteome</keyword>
<accession>A0AAN9R7H3</accession>
<keyword evidence="4" id="KW-0464">Manganese</keyword>
<evidence type="ECO:0000313" key="6">
    <source>
        <dbReference type="EMBL" id="KAK7362027.1"/>
    </source>
</evidence>
<dbReference type="AlphaFoldDB" id="A0AAN9R7H3"/>
<dbReference type="PANTHER" id="PTHR11014:SF147">
    <property type="entry name" value="PEPTIDASE M20 DIMERISATION DOMAIN-CONTAINING PROTEIN"/>
    <property type="match status" value="1"/>
</dbReference>
<dbReference type="CDD" id="cd08017">
    <property type="entry name" value="M20_IAA_Hyd"/>
    <property type="match status" value="1"/>
</dbReference>
<proteinExistence type="inferred from homology"/>
<dbReference type="Pfam" id="PF01546">
    <property type="entry name" value="Peptidase_M20"/>
    <property type="match status" value="1"/>
</dbReference>
<sequence length="476" mass="52555">MDHLRLILLLFLFLPTCFSTFQTPSSHNQFSNQSSSLKHQIVELANSPSMVAWMKSIRREIHEYPELAYEEFKTSALIRRELDHLGVAYKWPVARTGVVATIGSGSPPFVALRADMDALPIQELVDWDHKSKVDGKMHACAHDAHVTMLLGAAKILQEMKDKLQTTVVLIFQPAEERGTGAKDMIQENVLEDVGAIFGLHLGYEYPTGVIASRPGEFLAGCGSFKAKINGKGGLAGVPQHCFDPVLAASTSVISLQNIVSREADPLDSQVLSVAMVHAGSTHDRIPDSATFGGTYRAFSKKSFYALRKRIEEVIKGQAEVHRCSAEVEFLGNEHPTIPPTTNDERIYQLAWQVSSKIVGEENIELAPGFTGSEDFAFYLEKVPGSFFLVGIRNEKSGSIYPAHSPYFFIDEDVLPIGAAIHAAFALSYHSYSSPFTMPGILLDMRDSSLSFILNKNNHNQNSQTSNDIGELDLWRP</sequence>
<comment type="caution">
    <text evidence="6">The sequence shown here is derived from an EMBL/GenBank/DDBJ whole genome shotgun (WGS) entry which is preliminary data.</text>
</comment>
<dbReference type="FunFam" id="3.30.70.360:FF:000001">
    <property type="entry name" value="N-acetyldiaminopimelate deacetylase"/>
    <property type="match status" value="1"/>
</dbReference>
<dbReference type="GO" id="GO:0009850">
    <property type="term" value="P:auxin metabolic process"/>
    <property type="evidence" value="ECO:0007669"/>
    <property type="project" value="InterPro"/>
</dbReference>
<dbReference type="SUPFAM" id="SSF55031">
    <property type="entry name" value="Bacterial exopeptidase dimerisation domain"/>
    <property type="match status" value="1"/>
</dbReference>
<gene>
    <name evidence="6" type="ORF">VNO77_04124</name>
</gene>
<dbReference type="SUPFAM" id="SSF53187">
    <property type="entry name" value="Zn-dependent exopeptidases"/>
    <property type="match status" value="1"/>
</dbReference>
<evidence type="ECO:0000256" key="5">
    <source>
        <dbReference type="SAM" id="SignalP"/>
    </source>
</evidence>
<dbReference type="GO" id="GO:0005783">
    <property type="term" value="C:endoplasmic reticulum"/>
    <property type="evidence" value="ECO:0007669"/>
    <property type="project" value="TreeGrafter"/>
</dbReference>
<dbReference type="PANTHER" id="PTHR11014">
    <property type="entry name" value="PEPTIDASE M20 FAMILY MEMBER"/>
    <property type="match status" value="1"/>
</dbReference>
<evidence type="ECO:0000256" key="4">
    <source>
        <dbReference type="ARBA" id="ARBA00023211"/>
    </source>
</evidence>
<name>A0AAN9R7H3_CANGL</name>
<comment type="similarity">
    <text evidence="1">Belongs to the peptidase M20 family.</text>
</comment>
<feature type="chain" id="PRO_5042999980" description="Peptidase M20 dimerisation domain-containing protein" evidence="5">
    <location>
        <begin position="20"/>
        <end position="476"/>
    </location>
</feature>
<keyword evidence="3" id="KW-0378">Hydrolase</keyword>
<organism evidence="6 7">
    <name type="scientific">Canavalia gladiata</name>
    <name type="common">Sword bean</name>
    <name type="synonym">Dolichos gladiatus</name>
    <dbReference type="NCBI Taxonomy" id="3824"/>
    <lineage>
        <taxon>Eukaryota</taxon>
        <taxon>Viridiplantae</taxon>
        <taxon>Streptophyta</taxon>
        <taxon>Embryophyta</taxon>
        <taxon>Tracheophyta</taxon>
        <taxon>Spermatophyta</taxon>
        <taxon>Magnoliopsida</taxon>
        <taxon>eudicotyledons</taxon>
        <taxon>Gunneridae</taxon>
        <taxon>Pentapetalae</taxon>
        <taxon>rosids</taxon>
        <taxon>fabids</taxon>
        <taxon>Fabales</taxon>
        <taxon>Fabaceae</taxon>
        <taxon>Papilionoideae</taxon>
        <taxon>50 kb inversion clade</taxon>
        <taxon>NPAAA clade</taxon>
        <taxon>indigoferoid/millettioid clade</taxon>
        <taxon>Phaseoleae</taxon>
        <taxon>Canavalia</taxon>
    </lineage>
</organism>
<evidence type="ECO:0000256" key="3">
    <source>
        <dbReference type="ARBA" id="ARBA00022801"/>
    </source>
</evidence>
<dbReference type="InterPro" id="IPR036264">
    <property type="entry name" value="Bact_exopeptidase_dim_dom"/>
</dbReference>
<evidence type="ECO:0000313" key="7">
    <source>
        <dbReference type="Proteomes" id="UP001367508"/>
    </source>
</evidence>
<evidence type="ECO:0000256" key="2">
    <source>
        <dbReference type="ARBA" id="ARBA00022729"/>
    </source>
</evidence>
<dbReference type="InterPro" id="IPR002933">
    <property type="entry name" value="Peptidase_M20"/>
</dbReference>
<dbReference type="Proteomes" id="UP001367508">
    <property type="component" value="Unassembled WGS sequence"/>
</dbReference>